<dbReference type="Gene3D" id="3.40.50.2300">
    <property type="match status" value="2"/>
</dbReference>
<dbReference type="PROSITE" id="PS50932">
    <property type="entry name" value="HTH_LACI_2"/>
    <property type="match status" value="1"/>
</dbReference>
<evidence type="ECO:0000256" key="1">
    <source>
        <dbReference type="ARBA" id="ARBA00023015"/>
    </source>
</evidence>
<dbReference type="Proteomes" id="UP000246132">
    <property type="component" value="Unassembled WGS sequence"/>
</dbReference>
<keyword evidence="1" id="KW-0805">Transcription regulation</keyword>
<gene>
    <name evidence="6" type="ORF">DEM25_015375</name>
</gene>
<dbReference type="AlphaFoldDB" id="A0A3A8AAB8"/>
<evidence type="ECO:0000256" key="2">
    <source>
        <dbReference type="ARBA" id="ARBA00023125"/>
    </source>
</evidence>
<dbReference type="Pfam" id="PF00356">
    <property type="entry name" value="LacI"/>
    <property type="match status" value="1"/>
</dbReference>
<dbReference type="InterPro" id="IPR010982">
    <property type="entry name" value="Lambda_DNA-bd_dom_sf"/>
</dbReference>
<sequence length="355" mass="37914">MKNRGRSGVTLADVAREAGVSAMTVSRALRNPDRVSARSRDAIQAVIERLGYVPDPAARALAAGRTNVIGVIVPSVTNNVFADVMRGIYDAAEGTPWQVQLGNSRYSPIAEEDLVRTFLSQKPAGLIISGIDQSEATAGLLRSAPCRIVQIMETGPDPFDMMVGFSHREAAGAATRHLLDAGYRRIGFLGARLDPRTQRRLEGFRVCLSPAGLLDEARIVTTPQPSSVTLGGHLMADLLSTAPDTDAVFCNNDDLAVGALFECQRRRIAVPGQMGICGFNDLEMMAAAHPSITSVLTFRHEMGRQAMSLLGAALRGEETSQPVVDLGFEVVPRATTDRTLQPGRAEGGGVRARAP</sequence>
<dbReference type="CDD" id="cd01392">
    <property type="entry name" value="HTH_LacI"/>
    <property type="match status" value="1"/>
</dbReference>
<dbReference type="PANTHER" id="PTHR30146">
    <property type="entry name" value="LACI-RELATED TRANSCRIPTIONAL REPRESSOR"/>
    <property type="match status" value="1"/>
</dbReference>
<evidence type="ECO:0000313" key="6">
    <source>
        <dbReference type="EMBL" id="RKF05939.1"/>
    </source>
</evidence>
<dbReference type="InterPro" id="IPR028082">
    <property type="entry name" value="Peripla_BP_I"/>
</dbReference>
<dbReference type="Pfam" id="PF13377">
    <property type="entry name" value="Peripla_BP_3"/>
    <property type="match status" value="1"/>
</dbReference>
<dbReference type="PROSITE" id="PS00356">
    <property type="entry name" value="HTH_LACI_1"/>
    <property type="match status" value="1"/>
</dbReference>
<dbReference type="SMART" id="SM00354">
    <property type="entry name" value="HTH_LACI"/>
    <property type="match status" value="1"/>
</dbReference>
<dbReference type="InterPro" id="IPR000843">
    <property type="entry name" value="HTH_LacI"/>
</dbReference>
<dbReference type="EMBL" id="QFWV02000008">
    <property type="protein sequence ID" value="RKF05939.1"/>
    <property type="molecule type" value="Genomic_DNA"/>
</dbReference>
<organism evidence="6 7">
    <name type="scientific">Oceaniradius stylonematis</name>
    <dbReference type="NCBI Taxonomy" id="2184161"/>
    <lineage>
        <taxon>Bacteria</taxon>
        <taxon>Pseudomonadati</taxon>
        <taxon>Pseudomonadota</taxon>
        <taxon>Alphaproteobacteria</taxon>
        <taxon>Hyphomicrobiales</taxon>
        <taxon>Ahrensiaceae</taxon>
        <taxon>Oceaniradius</taxon>
    </lineage>
</organism>
<dbReference type="SUPFAM" id="SSF53822">
    <property type="entry name" value="Periplasmic binding protein-like I"/>
    <property type="match status" value="1"/>
</dbReference>
<proteinExistence type="predicted"/>
<accession>A0A3A8AAB8</accession>
<keyword evidence="7" id="KW-1185">Reference proteome</keyword>
<protein>
    <submittedName>
        <fullName evidence="6">LacI family DNA-binding transcriptional regulator</fullName>
    </submittedName>
</protein>
<keyword evidence="2 6" id="KW-0238">DNA-binding</keyword>
<evidence type="ECO:0000256" key="3">
    <source>
        <dbReference type="ARBA" id="ARBA00023163"/>
    </source>
</evidence>
<dbReference type="Gene3D" id="1.10.260.40">
    <property type="entry name" value="lambda repressor-like DNA-binding domains"/>
    <property type="match status" value="1"/>
</dbReference>
<comment type="caution">
    <text evidence="6">The sequence shown here is derived from an EMBL/GenBank/DDBJ whole genome shotgun (WGS) entry which is preliminary data.</text>
</comment>
<dbReference type="InterPro" id="IPR046335">
    <property type="entry name" value="LacI/GalR-like_sensor"/>
</dbReference>
<evidence type="ECO:0000259" key="5">
    <source>
        <dbReference type="PROSITE" id="PS50932"/>
    </source>
</evidence>
<dbReference type="OrthoDB" id="7170131at2"/>
<name>A0A3A8AAB8_9HYPH</name>
<evidence type="ECO:0000313" key="7">
    <source>
        <dbReference type="Proteomes" id="UP000246132"/>
    </source>
</evidence>
<feature type="compositionally biased region" description="Gly residues" evidence="4">
    <location>
        <begin position="345"/>
        <end position="355"/>
    </location>
</feature>
<dbReference type="RefSeq" id="WP_109767469.1">
    <property type="nucleotide sequence ID" value="NZ_CP159474.1"/>
</dbReference>
<dbReference type="GO" id="GO:0003700">
    <property type="term" value="F:DNA-binding transcription factor activity"/>
    <property type="evidence" value="ECO:0007669"/>
    <property type="project" value="TreeGrafter"/>
</dbReference>
<dbReference type="SUPFAM" id="SSF47413">
    <property type="entry name" value="lambda repressor-like DNA-binding domains"/>
    <property type="match status" value="1"/>
</dbReference>
<feature type="region of interest" description="Disordered" evidence="4">
    <location>
        <begin position="336"/>
        <end position="355"/>
    </location>
</feature>
<reference evidence="6 7" key="1">
    <citation type="journal article" date="2018" name="Int. J. Syst. Bacteriol.">
        <title>Oceaniradius stylonemae gen. nov., sp. nov., isolated from a red alga, Stylonema cornu-cervi.</title>
        <authorList>
            <person name="Jeong S."/>
        </authorList>
    </citation>
    <scope>NUCLEOTIDE SEQUENCE [LARGE SCALE GENOMIC DNA]</scope>
    <source>
        <strain evidence="6 7">StC1</strain>
    </source>
</reference>
<evidence type="ECO:0000256" key="4">
    <source>
        <dbReference type="SAM" id="MobiDB-lite"/>
    </source>
</evidence>
<dbReference type="GO" id="GO:0000976">
    <property type="term" value="F:transcription cis-regulatory region binding"/>
    <property type="evidence" value="ECO:0007669"/>
    <property type="project" value="TreeGrafter"/>
</dbReference>
<dbReference type="CDD" id="cd01575">
    <property type="entry name" value="PBP1_GntR"/>
    <property type="match status" value="1"/>
</dbReference>
<feature type="domain" description="HTH lacI-type" evidence="5">
    <location>
        <begin position="9"/>
        <end position="63"/>
    </location>
</feature>
<keyword evidence="3" id="KW-0804">Transcription</keyword>
<dbReference type="PANTHER" id="PTHR30146:SF2">
    <property type="entry name" value="HTH-TYPE TRANSCRIPTIONAL REGULATOR GNTR"/>
    <property type="match status" value="1"/>
</dbReference>